<name>A0AAU8DMS1_9ACTN</name>
<dbReference type="RefSeq" id="WP_353649088.1">
    <property type="nucleotide sequence ID" value="NZ_CP159218.1"/>
</dbReference>
<feature type="domain" description="Metallo-beta-lactamase" evidence="7">
    <location>
        <begin position="34"/>
        <end position="251"/>
    </location>
</feature>
<dbReference type="Gene3D" id="3.60.15.10">
    <property type="entry name" value="Ribonuclease Z/Hydroxyacylglutathione hydrolase-like"/>
    <property type="match status" value="1"/>
</dbReference>
<evidence type="ECO:0000313" key="8">
    <source>
        <dbReference type="EMBL" id="XCG63473.1"/>
    </source>
</evidence>
<dbReference type="InterPro" id="IPR001279">
    <property type="entry name" value="Metallo-B-lactamas"/>
</dbReference>
<feature type="region of interest" description="Disordered" evidence="6">
    <location>
        <begin position="279"/>
        <end position="307"/>
    </location>
</feature>
<dbReference type="SUPFAM" id="SSF56281">
    <property type="entry name" value="Metallo-hydrolase/oxidoreductase"/>
    <property type="match status" value="1"/>
</dbReference>
<evidence type="ECO:0000256" key="4">
    <source>
        <dbReference type="ARBA" id="ARBA00022801"/>
    </source>
</evidence>
<dbReference type="InterPro" id="IPR036866">
    <property type="entry name" value="RibonucZ/Hydroxyglut_hydro"/>
</dbReference>
<evidence type="ECO:0000256" key="1">
    <source>
        <dbReference type="ARBA" id="ARBA00001947"/>
    </source>
</evidence>
<evidence type="ECO:0000256" key="3">
    <source>
        <dbReference type="ARBA" id="ARBA00022723"/>
    </source>
</evidence>
<keyword evidence="3" id="KW-0479">Metal-binding</keyword>
<dbReference type="GO" id="GO:0046872">
    <property type="term" value="F:metal ion binding"/>
    <property type="evidence" value="ECO:0007669"/>
    <property type="project" value="UniProtKB-KW"/>
</dbReference>
<comment type="cofactor">
    <cofactor evidence="1">
        <name>Zn(2+)</name>
        <dbReference type="ChEBI" id="CHEBI:29105"/>
    </cofactor>
</comment>
<dbReference type="SMART" id="SM00849">
    <property type="entry name" value="Lactamase_B"/>
    <property type="match status" value="1"/>
</dbReference>
<proteinExistence type="inferred from homology"/>
<dbReference type="InterPro" id="IPR051013">
    <property type="entry name" value="MBL_superfamily_lactonases"/>
</dbReference>
<dbReference type="PANTHER" id="PTHR42978:SF7">
    <property type="entry name" value="METALLO-HYDROLASE RV2300C-RELATED"/>
    <property type="match status" value="1"/>
</dbReference>
<dbReference type="AlphaFoldDB" id="A0AAU8DMS1"/>
<evidence type="ECO:0000259" key="7">
    <source>
        <dbReference type="SMART" id="SM00849"/>
    </source>
</evidence>
<reference evidence="8" key="1">
    <citation type="submission" date="2024-05" db="EMBL/GenBank/DDBJ databases">
        <authorList>
            <person name="Cai S.Y."/>
            <person name="Jin L.M."/>
            <person name="Li H.R."/>
        </authorList>
    </citation>
    <scope>NUCLEOTIDE SEQUENCE</scope>
    <source>
        <strain evidence="8">A5-74</strain>
    </source>
</reference>
<gene>
    <name evidence="8" type="ORF">ABLG96_20130</name>
</gene>
<dbReference type="EMBL" id="CP159218">
    <property type="protein sequence ID" value="XCG63473.1"/>
    <property type="molecule type" value="Genomic_DNA"/>
</dbReference>
<evidence type="ECO:0000256" key="2">
    <source>
        <dbReference type="ARBA" id="ARBA00007749"/>
    </source>
</evidence>
<keyword evidence="5" id="KW-0862">Zinc</keyword>
<dbReference type="Pfam" id="PF00753">
    <property type="entry name" value="Lactamase_B"/>
    <property type="match status" value="1"/>
</dbReference>
<sequence length="307" mass="33811">MSYSIWMLEYSHCKEHPVGCIFYGVWDGTTRMFAYSYAYIEGNGHKILVDVGHDNRGSNQAYNDANAIVDFQAPDVVLAKLGVTPEEIDTVILTHAHYDHAGAARWFPNATFLLQRVELESSRWALDNAHLYASIIGALDPEDVTMLEELAASGRLQLLDGPVENLFPGLHIRTALDTHTMGGQYVVVESGGDNWVVTGDALYSYENAEGINGSGVPVNIGFGGGSGWRGLQIIDEMTRTAGDTNRLVIVHEYDTFRRHPSRRYDDELHVAELVLAPGEQSRIDEPARTTAKSPARTASGTVAHKEH</sequence>
<keyword evidence="4" id="KW-0378">Hydrolase</keyword>
<dbReference type="GO" id="GO:0016787">
    <property type="term" value="F:hydrolase activity"/>
    <property type="evidence" value="ECO:0007669"/>
    <property type="project" value="UniProtKB-KW"/>
</dbReference>
<dbReference type="PANTHER" id="PTHR42978">
    <property type="entry name" value="QUORUM-QUENCHING LACTONASE YTNP-RELATED-RELATED"/>
    <property type="match status" value="1"/>
</dbReference>
<feature type="compositionally biased region" description="Polar residues" evidence="6">
    <location>
        <begin position="290"/>
        <end position="300"/>
    </location>
</feature>
<organism evidence="8">
    <name type="scientific">Nakamurella sp. A5-74</name>
    <dbReference type="NCBI Taxonomy" id="3158264"/>
    <lineage>
        <taxon>Bacteria</taxon>
        <taxon>Bacillati</taxon>
        <taxon>Actinomycetota</taxon>
        <taxon>Actinomycetes</taxon>
        <taxon>Nakamurellales</taxon>
        <taxon>Nakamurellaceae</taxon>
        <taxon>Nakamurella</taxon>
    </lineage>
</organism>
<comment type="similarity">
    <text evidence="2">Belongs to the metallo-beta-lactamase superfamily.</text>
</comment>
<evidence type="ECO:0000256" key="6">
    <source>
        <dbReference type="SAM" id="MobiDB-lite"/>
    </source>
</evidence>
<accession>A0AAU8DMS1</accession>
<evidence type="ECO:0000256" key="5">
    <source>
        <dbReference type="ARBA" id="ARBA00022833"/>
    </source>
</evidence>
<protein>
    <submittedName>
        <fullName evidence="8">MBL fold metallo-hydrolase</fullName>
    </submittedName>
</protein>